<protein>
    <submittedName>
        <fullName evidence="1">Uncharacterized protein</fullName>
    </submittedName>
</protein>
<feature type="non-terminal residue" evidence="1">
    <location>
        <position position="22"/>
    </location>
</feature>
<feature type="non-terminal residue" evidence="1">
    <location>
        <position position="1"/>
    </location>
</feature>
<organism evidence="1">
    <name type="scientific">marine metagenome</name>
    <dbReference type="NCBI Taxonomy" id="408172"/>
    <lineage>
        <taxon>unclassified sequences</taxon>
        <taxon>metagenomes</taxon>
        <taxon>ecological metagenomes</taxon>
    </lineage>
</organism>
<reference evidence="1" key="1">
    <citation type="submission" date="2018-05" db="EMBL/GenBank/DDBJ databases">
        <authorList>
            <person name="Lanie J.A."/>
            <person name="Ng W.-L."/>
            <person name="Kazmierczak K.M."/>
            <person name="Andrzejewski T.M."/>
            <person name="Davidsen T.M."/>
            <person name="Wayne K.J."/>
            <person name="Tettelin H."/>
            <person name="Glass J.I."/>
            <person name="Rusch D."/>
            <person name="Podicherti R."/>
            <person name="Tsui H.-C.T."/>
            <person name="Winkler M.E."/>
        </authorList>
    </citation>
    <scope>NUCLEOTIDE SEQUENCE</scope>
</reference>
<sequence length="22" mass="2582">KVIIQLWAVKLTIESILQKIMN</sequence>
<gene>
    <name evidence="1" type="ORF">METZ01_LOCUS285155</name>
</gene>
<evidence type="ECO:0000313" key="1">
    <source>
        <dbReference type="EMBL" id="SVC32301.1"/>
    </source>
</evidence>
<dbReference type="EMBL" id="UINC01085089">
    <property type="protein sequence ID" value="SVC32301.1"/>
    <property type="molecule type" value="Genomic_DNA"/>
</dbReference>
<name>A0A382LBR0_9ZZZZ</name>
<accession>A0A382LBR0</accession>
<dbReference type="AlphaFoldDB" id="A0A382LBR0"/>
<proteinExistence type="predicted"/>